<organism evidence="5 6">
    <name type="scientific">Punica granatum</name>
    <name type="common">Pomegranate</name>
    <dbReference type="NCBI Taxonomy" id="22663"/>
    <lineage>
        <taxon>Eukaryota</taxon>
        <taxon>Viridiplantae</taxon>
        <taxon>Streptophyta</taxon>
        <taxon>Embryophyta</taxon>
        <taxon>Tracheophyta</taxon>
        <taxon>Spermatophyta</taxon>
        <taxon>Magnoliopsida</taxon>
        <taxon>eudicotyledons</taxon>
        <taxon>Gunneridae</taxon>
        <taxon>Pentapetalae</taxon>
        <taxon>rosids</taxon>
        <taxon>malvids</taxon>
        <taxon>Myrtales</taxon>
        <taxon>Lythraceae</taxon>
        <taxon>Punica</taxon>
    </lineage>
</organism>
<keyword evidence="2" id="KW-0315">Glutamine amidotransferase</keyword>
<protein>
    <recommendedName>
        <fullName evidence="4">Glutamine amidotransferase type-2 domain-containing protein</fullName>
    </recommendedName>
</protein>
<dbReference type="Gene3D" id="3.60.20.10">
    <property type="entry name" value="Glutamine Phosphoribosylpyrophosphate, subunit 1, domain 1"/>
    <property type="match status" value="1"/>
</dbReference>
<dbReference type="AlphaFoldDB" id="A0A2I0JCH9"/>
<dbReference type="Proteomes" id="UP000233551">
    <property type="component" value="Unassembled WGS sequence"/>
</dbReference>
<reference evidence="5 6" key="1">
    <citation type="submission" date="2017-11" db="EMBL/GenBank/DDBJ databases">
        <title>De-novo sequencing of pomegranate (Punica granatum L.) genome.</title>
        <authorList>
            <person name="Akparov Z."/>
            <person name="Amiraslanov A."/>
            <person name="Hajiyeva S."/>
            <person name="Abbasov M."/>
            <person name="Kaur K."/>
            <person name="Hamwieh A."/>
            <person name="Solovyev V."/>
            <person name="Salamov A."/>
            <person name="Braich B."/>
            <person name="Kosarev P."/>
            <person name="Mahmoud A."/>
            <person name="Hajiyev E."/>
            <person name="Babayeva S."/>
            <person name="Izzatullayeva V."/>
            <person name="Mammadov A."/>
            <person name="Mammadov A."/>
            <person name="Sharifova S."/>
            <person name="Ojaghi J."/>
            <person name="Eynullazada K."/>
            <person name="Bayramov B."/>
            <person name="Abdulazimova A."/>
            <person name="Shahmuradov I."/>
        </authorList>
    </citation>
    <scope>NUCLEOTIDE SEQUENCE [LARGE SCALE GENOMIC DNA]</scope>
    <source>
        <strain evidence="6">cv. AG2017</strain>
        <tissue evidence="5">Leaf</tissue>
    </source>
</reference>
<dbReference type="GO" id="GO:0016740">
    <property type="term" value="F:transferase activity"/>
    <property type="evidence" value="ECO:0007669"/>
    <property type="project" value="UniProtKB-KW"/>
</dbReference>
<evidence type="ECO:0000259" key="4">
    <source>
        <dbReference type="PROSITE" id="PS51278"/>
    </source>
</evidence>
<evidence type="ECO:0000313" key="5">
    <source>
        <dbReference type="EMBL" id="PKI53640.1"/>
    </source>
</evidence>
<dbReference type="InterPro" id="IPR029055">
    <property type="entry name" value="Ntn_hydrolases_N"/>
</dbReference>
<feature type="region of interest" description="Disordered" evidence="3">
    <location>
        <begin position="56"/>
        <end position="106"/>
    </location>
</feature>
<keyword evidence="1" id="KW-0808">Transferase</keyword>
<name>A0A2I0JCH9_PUNGR</name>
<accession>A0A2I0JCH9</accession>
<dbReference type="PANTHER" id="PTHR11907">
    <property type="entry name" value="AMIDOPHOSPHORIBOSYLTRANSFERASE"/>
    <property type="match status" value="1"/>
</dbReference>
<keyword evidence="6" id="KW-1185">Reference proteome</keyword>
<comment type="caution">
    <text evidence="5">The sequence shown here is derived from an EMBL/GenBank/DDBJ whole genome shotgun (WGS) entry which is preliminary data.</text>
</comment>
<evidence type="ECO:0000256" key="1">
    <source>
        <dbReference type="ARBA" id="ARBA00022679"/>
    </source>
</evidence>
<dbReference type="STRING" id="22663.A0A2I0JCH9"/>
<feature type="domain" description="Glutamine amidotransferase type-2" evidence="4">
    <location>
        <begin position="115"/>
        <end position="159"/>
    </location>
</feature>
<gene>
    <name evidence="5" type="ORF">CRG98_025973</name>
</gene>
<proteinExistence type="predicted"/>
<dbReference type="InterPro" id="IPR017932">
    <property type="entry name" value="GATase_2_dom"/>
</dbReference>
<evidence type="ECO:0000256" key="2">
    <source>
        <dbReference type="ARBA" id="ARBA00022962"/>
    </source>
</evidence>
<evidence type="ECO:0000313" key="6">
    <source>
        <dbReference type="Proteomes" id="UP000233551"/>
    </source>
</evidence>
<dbReference type="SUPFAM" id="SSF56235">
    <property type="entry name" value="N-terminal nucleophile aminohydrolases (Ntn hydrolases)"/>
    <property type="match status" value="1"/>
</dbReference>
<sequence length="159" mass="16549">MAAAVAASPTAVAANTSVSSNLSKKPTSSSLPLHPSKPLAKPLSLTAHKLAVRNSIAASSRDPNFEPLPSEDNPIKNPLAAAFKNPNFEPLKGKSPASDGTSDVDFSLDKPREECGVVGIYGDTEASRLCYLALHALQHRGQEGAGIVAVHDNVLQSIT</sequence>
<dbReference type="EMBL" id="PGOL01001845">
    <property type="protein sequence ID" value="PKI53640.1"/>
    <property type="molecule type" value="Genomic_DNA"/>
</dbReference>
<feature type="region of interest" description="Disordered" evidence="3">
    <location>
        <begin position="1"/>
        <end position="44"/>
    </location>
</feature>
<dbReference type="PROSITE" id="PS51278">
    <property type="entry name" value="GATASE_TYPE_2"/>
    <property type="match status" value="1"/>
</dbReference>
<feature type="non-terminal residue" evidence="5">
    <location>
        <position position="159"/>
    </location>
</feature>
<evidence type="ECO:0000256" key="3">
    <source>
        <dbReference type="SAM" id="MobiDB-lite"/>
    </source>
</evidence>